<sequence length="177" mass="20780">MNLTLDKVKNQEKKGINYPFESAKQKWQKSHKVPDFKIGDLPLASTLNFNNIKGPEKLKYSYVGPFFIDSLHKRNAVQVELSCELENKQRTLPVSLIKPYQPVDEEFFPLRNPTPLTVPPVAQSEDKMMKKFIKERSIRVKNKSKYIVRYNNPVHEDEWVVESEIAESDQLLRRLRH</sequence>
<proteinExistence type="predicted"/>
<dbReference type="AlphaFoldDB" id="A0A9Q3HDR0"/>
<reference evidence="1" key="1">
    <citation type="submission" date="2021-03" db="EMBL/GenBank/DDBJ databases">
        <title>Draft genome sequence of rust myrtle Austropuccinia psidii MF-1, a brazilian biotype.</title>
        <authorList>
            <person name="Quecine M.C."/>
            <person name="Pachon D.M.R."/>
            <person name="Bonatelli M.L."/>
            <person name="Correr F.H."/>
            <person name="Franceschini L.M."/>
            <person name="Leite T.F."/>
            <person name="Margarido G.R.A."/>
            <person name="Almeida C.A."/>
            <person name="Ferrarezi J.A."/>
            <person name="Labate C.A."/>
        </authorList>
    </citation>
    <scope>NUCLEOTIDE SEQUENCE</scope>
    <source>
        <strain evidence="1">MF-1</strain>
    </source>
</reference>
<name>A0A9Q3HDR0_9BASI</name>
<dbReference type="EMBL" id="AVOT02014671">
    <property type="protein sequence ID" value="MBW0498310.1"/>
    <property type="molecule type" value="Genomic_DNA"/>
</dbReference>
<accession>A0A9Q3HDR0</accession>
<organism evidence="1 2">
    <name type="scientific">Austropuccinia psidii MF-1</name>
    <dbReference type="NCBI Taxonomy" id="1389203"/>
    <lineage>
        <taxon>Eukaryota</taxon>
        <taxon>Fungi</taxon>
        <taxon>Dikarya</taxon>
        <taxon>Basidiomycota</taxon>
        <taxon>Pucciniomycotina</taxon>
        <taxon>Pucciniomycetes</taxon>
        <taxon>Pucciniales</taxon>
        <taxon>Sphaerophragmiaceae</taxon>
        <taxon>Austropuccinia</taxon>
    </lineage>
</organism>
<evidence type="ECO:0000313" key="1">
    <source>
        <dbReference type="EMBL" id="MBW0498310.1"/>
    </source>
</evidence>
<comment type="caution">
    <text evidence="1">The sequence shown here is derived from an EMBL/GenBank/DDBJ whole genome shotgun (WGS) entry which is preliminary data.</text>
</comment>
<protein>
    <recommendedName>
        <fullName evidence="3">Chromo domain-containing protein</fullName>
    </recommendedName>
</protein>
<gene>
    <name evidence="1" type="ORF">O181_038025</name>
</gene>
<evidence type="ECO:0008006" key="3">
    <source>
        <dbReference type="Google" id="ProtNLM"/>
    </source>
</evidence>
<evidence type="ECO:0000313" key="2">
    <source>
        <dbReference type="Proteomes" id="UP000765509"/>
    </source>
</evidence>
<keyword evidence="2" id="KW-1185">Reference proteome</keyword>
<dbReference type="Proteomes" id="UP000765509">
    <property type="component" value="Unassembled WGS sequence"/>
</dbReference>